<dbReference type="RefSeq" id="WP_216376589.1">
    <property type="nucleotide sequence ID" value="NZ_JAGRYT010000003.1"/>
</dbReference>
<evidence type="ECO:0000256" key="5">
    <source>
        <dbReference type="ARBA" id="ARBA00044059"/>
    </source>
</evidence>
<comment type="similarity">
    <text evidence="1">Belongs to the short-chain dehydrogenases/reductases (SDR) family.</text>
</comment>
<reference evidence="12" key="1">
    <citation type="submission" date="2023-07" db="EMBL/GenBank/DDBJ databases">
        <title>Cedecea davisae an AmpC producer and its therapeutic implications.</title>
        <authorList>
            <person name="Notter J."/>
        </authorList>
    </citation>
    <scope>NUCLEOTIDE SEQUENCE [LARGE SCALE GENOMIC DNA]</scope>
    <source>
        <strain evidence="12">1</strain>
    </source>
</reference>
<dbReference type="Pfam" id="PF00106">
    <property type="entry name" value="adh_short"/>
    <property type="match status" value="1"/>
</dbReference>
<keyword evidence="12" id="KW-1185">Reference proteome</keyword>
<evidence type="ECO:0000256" key="3">
    <source>
        <dbReference type="ARBA" id="ARBA00043812"/>
    </source>
</evidence>
<evidence type="ECO:0000256" key="10">
    <source>
        <dbReference type="ARBA" id="ARBA00047274"/>
    </source>
</evidence>
<dbReference type="EC" id="1.1.1.298" evidence="4"/>
<comment type="caution">
    <text evidence="11">The sequence shown here is derived from an EMBL/GenBank/DDBJ whole genome shotgun (WGS) entry which is preliminary data.</text>
</comment>
<gene>
    <name evidence="11" type="ORF">KC222_16620</name>
</gene>
<accession>A0ABS6DK82</accession>
<comment type="catalytic activity">
    <reaction evidence="3">
        <text>L-allo-threonine + NADP(+) = aminoacetone + CO2 + NADPH</text>
        <dbReference type="Rhea" id="RHEA:43524"/>
        <dbReference type="ChEBI" id="CHEBI:16526"/>
        <dbReference type="ChEBI" id="CHEBI:57783"/>
        <dbReference type="ChEBI" id="CHEBI:58320"/>
        <dbReference type="ChEBI" id="CHEBI:58349"/>
        <dbReference type="ChEBI" id="CHEBI:58585"/>
        <dbReference type="EC" id="1.1.1.381"/>
    </reaction>
</comment>
<dbReference type="PANTHER" id="PTHR43086">
    <property type="entry name" value="VERY-LONG-CHAIN 3-OXOOACYL-COA REDUCTASE"/>
    <property type="match status" value="1"/>
</dbReference>
<evidence type="ECO:0000256" key="1">
    <source>
        <dbReference type="ARBA" id="ARBA00006484"/>
    </source>
</evidence>
<dbReference type="PROSITE" id="PS00061">
    <property type="entry name" value="ADH_SHORT"/>
    <property type="match status" value="1"/>
</dbReference>
<evidence type="ECO:0000313" key="11">
    <source>
        <dbReference type="EMBL" id="MBU4683632.1"/>
    </source>
</evidence>
<keyword evidence="2" id="KW-0560">Oxidoreductase</keyword>
<dbReference type="EMBL" id="JAGRYU010000030">
    <property type="protein sequence ID" value="MBU4683632.1"/>
    <property type="molecule type" value="Genomic_DNA"/>
</dbReference>
<dbReference type="Proteomes" id="UP000686327">
    <property type="component" value="Unassembled WGS sequence"/>
</dbReference>
<sequence length="265" mass="28048">MSNLSQGTALITGASGGIGAVYADRLAKRGFDLILVARSAERLNLVAQRIHEESGRDVRVEVADLANAADLLRIETLLKNDASVSLLVNNAGFGSKESVLEANVDEMTAMIDLNVTALTRLTWAAAPVMAARKRGTIINIASIVAIAPELLNGVYGASKAFVLALSHSLQHELADAGVRVQAVLPGATATDFWNIAGVGGHQNLPQSWVMTTEDMVDAALAGLDAGEKVTIPSLQEGSEWDTWEADRKAISGRLSSTHPAPRYVR</sequence>
<dbReference type="PIRSF" id="PIRSF000126">
    <property type="entry name" value="11-beta-HSD1"/>
    <property type="match status" value="1"/>
</dbReference>
<dbReference type="EC" id="1.1.1.381" evidence="5"/>
<evidence type="ECO:0000256" key="4">
    <source>
        <dbReference type="ARBA" id="ARBA00044050"/>
    </source>
</evidence>
<name>A0ABS6DK82_9ENTR</name>
<evidence type="ECO:0000313" key="12">
    <source>
        <dbReference type="Proteomes" id="UP000686327"/>
    </source>
</evidence>
<comment type="function">
    <text evidence="9">NADP-dependent dehydrogenase with broad substrate specificity acting on 3-hydroxy acids. Catalyzes the NADP-dependent oxidation of L-allo-threonine to L-2-amino-3-keto-butyrate, which is spontaneously decarboxylated into aminoacetone. Also acts on D-threonine, L-serine, D-serine, D-3-hydroxyisobutyrate, L-3-hydroxyisobutyrate, D-glycerate and L-glycerate. Able to catalyze the reduction of the malonic semialdehyde to 3-hydroxypropionic acid. YdfG is apparently supplementing RutE, the presumed malonic semialdehyde reductase involved in pyrimidine degradation since both are able to detoxify malonic semialdehyde.</text>
</comment>
<dbReference type="InterPro" id="IPR020904">
    <property type="entry name" value="Sc_DH/Rdtase_CS"/>
</dbReference>
<evidence type="ECO:0000256" key="2">
    <source>
        <dbReference type="ARBA" id="ARBA00023002"/>
    </source>
</evidence>
<proteinExistence type="inferred from homology"/>
<comment type="catalytic activity">
    <reaction evidence="10">
        <text>3-hydroxypropanoate + NADP(+) = 3-oxopropanoate + NADPH + H(+)</text>
        <dbReference type="Rhea" id="RHEA:26438"/>
        <dbReference type="ChEBI" id="CHEBI:15378"/>
        <dbReference type="ChEBI" id="CHEBI:16510"/>
        <dbReference type="ChEBI" id="CHEBI:33190"/>
        <dbReference type="ChEBI" id="CHEBI:57783"/>
        <dbReference type="ChEBI" id="CHEBI:58349"/>
        <dbReference type="EC" id="1.1.1.298"/>
    </reaction>
</comment>
<evidence type="ECO:0000256" key="9">
    <source>
        <dbReference type="ARBA" id="ARBA00045650"/>
    </source>
</evidence>
<evidence type="ECO:0000256" key="7">
    <source>
        <dbReference type="ARBA" id="ARBA00044271"/>
    </source>
</evidence>
<evidence type="ECO:0000256" key="8">
    <source>
        <dbReference type="ARBA" id="ARBA00044349"/>
    </source>
</evidence>
<dbReference type="InterPro" id="IPR002347">
    <property type="entry name" value="SDR_fam"/>
</dbReference>
<protein>
    <recommendedName>
        <fullName evidence="6">NADP-dependent 3-hydroxy acid dehydrogenase YdfG</fullName>
        <ecNumber evidence="4">1.1.1.298</ecNumber>
        <ecNumber evidence="5">1.1.1.381</ecNumber>
    </recommendedName>
    <alternativeName>
        <fullName evidence="8">L-allo-threonine dehydrogenase</fullName>
    </alternativeName>
    <alternativeName>
        <fullName evidence="7">Malonic semialdehyde reductase</fullName>
    </alternativeName>
</protein>
<organism evidence="11 12">
    <name type="scientific">Cedecea davisae</name>
    <dbReference type="NCBI Taxonomy" id="158484"/>
    <lineage>
        <taxon>Bacteria</taxon>
        <taxon>Pseudomonadati</taxon>
        <taxon>Pseudomonadota</taxon>
        <taxon>Gammaproteobacteria</taxon>
        <taxon>Enterobacterales</taxon>
        <taxon>Enterobacteriaceae</taxon>
        <taxon>Cedecea</taxon>
    </lineage>
</organism>
<evidence type="ECO:0000256" key="6">
    <source>
        <dbReference type="ARBA" id="ARBA00044065"/>
    </source>
</evidence>
<dbReference type="PANTHER" id="PTHR43086:SF3">
    <property type="entry name" value="NADP-DEPENDENT 3-HYDROXY ACID DEHYDROGENASE YDFG"/>
    <property type="match status" value="1"/>
</dbReference>